<evidence type="ECO:0008006" key="3">
    <source>
        <dbReference type="Google" id="ProtNLM"/>
    </source>
</evidence>
<organism evidence="1 2">
    <name type="scientific">Rubellimicrobium aerolatum</name>
    <dbReference type="NCBI Taxonomy" id="490979"/>
    <lineage>
        <taxon>Bacteria</taxon>
        <taxon>Pseudomonadati</taxon>
        <taxon>Pseudomonadota</taxon>
        <taxon>Alphaproteobacteria</taxon>
        <taxon>Rhodobacterales</taxon>
        <taxon>Roseobacteraceae</taxon>
        <taxon>Rubellimicrobium</taxon>
    </lineage>
</organism>
<evidence type="ECO:0000313" key="1">
    <source>
        <dbReference type="EMBL" id="MFC5566071.1"/>
    </source>
</evidence>
<keyword evidence="2" id="KW-1185">Reference proteome</keyword>
<accession>A0ABW0SAY3</accession>
<dbReference type="Proteomes" id="UP001596056">
    <property type="component" value="Unassembled WGS sequence"/>
</dbReference>
<dbReference type="RefSeq" id="WP_209838906.1">
    <property type="nucleotide sequence ID" value="NZ_JAGGJP010000004.1"/>
</dbReference>
<sequence length="123" mass="12740">MTRIETGADGGRELDDLLAEARALEVVPSAALWARLAADAERERPRPRTVVPAVPPAPGGWRGWLRLLGGWPAVGGFVAATLAGIWIGAAPPTGVSSVLPSLWGEDVSVALGVDEDPLSLLEG</sequence>
<dbReference type="EMBL" id="JBHSNA010000004">
    <property type="protein sequence ID" value="MFC5566071.1"/>
    <property type="molecule type" value="Genomic_DNA"/>
</dbReference>
<protein>
    <recommendedName>
        <fullName evidence="3">Dihydroorotate dehydrogenase</fullName>
    </recommendedName>
</protein>
<reference evidence="2" key="1">
    <citation type="journal article" date="2019" name="Int. J. Syst. Evol. Microbiol.">
        <title>The Global Catalogue of Microorganisms (GCM) 10K type strain sequencing project: providing services to taxonomists for standard genome sequencing and annotation.</title>
        <authorList>
            <consortium name="The Broad Institute Genomics Platform"/>
            <consortium name="The Broad Institute Genome Sequencing Center for Infectious Disease"/>
            <person name="Wu L."/>
            <person name="Ma J."/>
        </authorList>
    </citation>
    <scope>NUCLEOTIDE SEQUENCE [LARGE SCALE GENOMIC DNA]</scope>
    <source>
        <strain evidence="2">KACC 11588</strain>
    </source>
</reference>
<proteinExistence type="predicted"/>
<gene>
    <name evidence="1" type="ORF">ACFPOC_06500</name>
</gene>
<evidence type="ECO:0000313" key="2">
    <source>
        <dbReference type="Proteomes" id="UP001596056"/>
    </source>
</evidence>
<comment type="caution">
    <text evidence="1">The sequence shown here is derived from an EMBL/GenBank/DDBJ whole genome shotgun (WGS) entry which is preliminary data.</text>
</comment>
<name>A0ABW0SAY3_9RHOB</name>